<dbReference type="SUPFAM" id="SSF52402">
    <property type="entry name" value="Adenine nucleotide alpha hydrolases-like"/>
    <property type="match status" value="1"/>
</dbReference>
<dbReference type="Proteomes" id="UP000013165">
    <property type="component" value="Unassembled WGS sequence"/>
</dbReference>
<comment type="caution">
    <text evidence="5">The sequence shown here is derived from an EMBL/GenBank/DDBJ whole genome shotgun (WGS) entry which is preliminary data.</text>
</comment>
<dbReference type="InterPro" id="IPR001962">
    <property type="entry name" value="Asn_synthase"/>
</dbReference>
<dbReference type="Pfam" id="PF00733">
    <property type="entry name" value="Asn_synthase"/>
    <property type="match status" value="1"/>
</dbReference>
<evidence type="ECO:0000256" key="3">
    <source>
        <dbReference type="ARBA" id="ARBA00048741"/>
    </source>
</evidence>
<comment type="pathway">
    <text evidence="1">Amino-acid biosynthesis; L-asparagine biosynthesis; L-asparagine from L-aspartate (L-Gln route): step 1/1.</text>
</comment>
<dbReference type="InterPro" id="IPR014729">
    <property type="entry name" value="Rossmann-like_a/b/a_fold"/>
</dbReference>
<dbReference type="Gene3D" id="3.40.50.620">
    <property type="entry name" value="HUPs"/>
    <property type="match status" value="1"/>
</dbReference>
<dbReference type="eggNOG" id="COG0367">
    <property type="taxonomic scope" value="Bacteria"/>
</dbReference>
<proteinExistence type="predicted"/>
<dbReference type="PANTHER" id="PTHR43284">
    <property type="entry name" value="ASPARAGINE SYNTHETASE (GLUTAMINE-HYDROLYZING)"/>
    <property type="match status" value="1"/>
</dbReference>
<dbReference type="HOGENOM" id="CLU_495029_0_0_6"/>
<evidence type="ECO:0000313" key="5">
    <source>
        <dbReference type="EMBL" id="ENO14297.1"/>
    </source>
</evidence>
<dbReference type="PANTHER" id="PTHR43284:SF1">
    <property type="entry name" value="ASPARAGINE SYNTHETASE"/>
    <property type="match status" value="1"/>
</dbReference>
<dbReference type="GO" id="GO:0006529">
    <property type="term" value="P:asparagine biosynthetic process"/>
    <property type="evidence" value="ECO:0007669"/>
    <property type="project" value="InterPro"/>
</dbReference>
<dbReference type="CDD" id="cd01991">
    <property type="entry name" value="Asn_synthase_B_C"/>
    <property type="match status" value="1"/>
</dbReference>
<feature type="domain" description="Asparagine synthetase" evidence="4">
    <location>
        <begin position="190"/>
        <end position="502"/>
    </location>
</feature>
<dbReference type="PATRIC" id="fig|626887.3.peg.4586"/>
<dbReference type="EMBL" id="APLQ01000014">
    <property type="protein sequence ID" value="ENO14297.1"/>
    <property type="molecule type" value="Genomic_DNA"/>
</dbReference>
<evidence type="ECO:0000256" key="2">
    <source>
        <dbReference type="ARBA" id="ARBA00012737"/>
    </source>
</evidence>
<dbReference type="AlphaFoldDB" id="N6WTE8"/>
<dbReference type="STRING" id="626887.J057_22925"/>
<reference evidence="5 6" key="1">
    <citation type="journal article" date="2013" name="Genome Announc.">
        <title>Genome Sequence of the Polycyclic Aromatic Hydrocarbon-Degrading Bacterium Strain Marinobacter nanhaiticus D15-8WT.</title>
        <authorList>
            <person name="Cui Z."/>
            <person name="Gao W."/>
            <person name="Li Q."/>
            <person name="Xu G."/>
            <person name="Zheng L."/>
        </authorList>
    </citation>
    <scope>NUCLEOTIDE SEQUENCE [LARGE SCALE GENOMIC DNA]</scope>
    <source>
        <strain evidence="5 6">D15-8W</strain>
    </source>
</reference>
<name>N6WTE8_9GAMM</name>
<dbReference type="InterPro" id="IPR051786">
    <property type="entry name" value="ASN_synthetase/amidase"/>
</dbReference>
<accession>N6WTE8</accession>
<dbReference type="GO" id="GO:0004066">
    <property type="term" value="F:asparagine synthase (glutamine-hydrolyzing) activity"/>
    <property type="evidence" value="ECO:0007669"/>
    <property type="project" value="UniProtKB-EC"/>
</dbReference>
<protein>
    <recommendedName>
        <fullName evidence="2">asparagine synthase (glutamine-hydrolyzing)</fullName>
        <ecNumber evidence="2">6.3.5.4</ecNumber>
    </recommendedName>
</protein>
<organism evidence="5 6">
    <name type="scientific">Marinobacter nanhaiticus D15-8W</name>
    <dbReference type="NCBI Taxonomy" id="626887"/>
    <lineage>
        <taxon>Bacteria</taxon>
        <taxon>Pseudomonadati</taxon>
        <taxon>Pseudomonadota</taxon>
        <taxon>Gammaproteobacteria</taxon>
        <taxon>Pseudomonadales</taxon>
        <taxon>Marinobacteraceae</taxon>
        <taxon>Marinobacter</taxon>
    </lineage>
</organism>
<dbReference type="OrthoDB" id="8766270at2"/>
<evidence type="ECO:0000313" key="6">
    <source>
        <dbReference type="Proteomes" id="UP000013165"/>
    </source>
</evidence>
<evidence type="ECO:0000259" key="4">
    <source>
        <dbReference type="Pfam" id="PF00733"/>
    </source>
</evidence>
<dbReference type="EC" id="6.3.5.4" evidence="2"/>
<gene>
    <name evidence="5" type="ORF">J057_22925</name>
</gene>
<dbReference type="RefSeq" id="WP_004582516.1">
    <property type="nucleotide sequence ID" value="NZ_AP028878.1"/>
</dbReference>
<sequence>MFIKLVIDTEKCFSSVEELTFTSPQSFISSDKQEVLLFNRLPTGLDEEDFRIATSSNNFDFVWSAEKDFVAFHVKLVSGKPIITTITDRYGSWRVYHKLDSVAYVVTTYWKDVVSNDFSFSAAGLSDLISSRLLYDDHIVFGGVRVNPLHHFSHYNGSLSFGEIFPPSVKLPKFQSDQETIDSIENSIKSSLEKVKSQQGSCAVLLSGGTDSFILAALAQQIFDKVVAYTPTWEDDFNPELERAEIFAKHLGLEHRIVTLTVDEIGIAYTQLVQAMGVPIRNFSSVPLFALLGYIGEEVVLYGEFADTLFGSKPFKGRLLDLKYQKLLGPFGFVPKIQRVLNHLSASENLYSITWLHGISEKDFEHAATVLFGDEEKLPGPFLQSSGTVEAWKDMNLRTSCRQHMVEIEFAAAFYDKVVATPFYSLELIQLSRRLTDEQLFGRKGLSVIKNFKQDYSLEVKPLLKELASRYIDRQHIYRSKLGFPTPHVKWILALFKDDLKELEVQGVIDSIDPKYIKSRYEWVWTQLNLYHISQIVEQAAKEDELLVSA</sequence>
<keyword evidence="6" id="KW-1185">Reference proteome</keyword>
<comment type="catalytic activity">
    <reaction evidence="3">
        <text>L-aspartate + L-glutamine + ATP + H2O = L-asparagine + L-glutamate + AMP + diphosphate + H(+)</text>
        <dbReference type="Rhea" id="RHEA:12228"/>
        <dbReference type="ChEBI" id="CHEBI:15377"/>
        <dbReference type="ChEBI" id="CHEBI:15378"/>
        <dbReference type="ChEBI" id="CHEBI:29985"/>
        <dbReference type="ChEBI" id="CHEBI:29991"/>
        <dbReference type="ChEBI" id="CHEBI:30616"/>
        <dbReference type="ChEBI" id="CHEBI:33019"/>
        <dbReference type="ChEBI" id="CHEBI:58048"/>
        <dbReference type="ChEBI" id="CHEBI:58359"/>
        <dbReference type="ChEBI" id="CHEBI:456215"/>
        <dbReference type="EC" id="6.3.5.4"/>
    </reaction>
</comment>
<evidence type="ECO:0000256" key="1">
    <source>
        <dbReference type="ARBA" id="ARBA00005187"/>
    </source>
</evidence>